<evidence type="ECO:0000313" key="1">
    <source>
        <dbReference type="EMBL" id="CAD1572356.1"/>
    </source>
</evidence>
<organism evidence="1">
    <name type="scientific">Bracon brevicornis</name>
    <dbReference type="NCBI Taxonomy" id="1563983"/>
    <lineage>
        <taxon>Eukaryota</taxon>
        <taxon>Metazoa</taxon>
        <taxon>Ecdysozoa</taxon>
        <taxon>Arthropoda</taxon>
        <taxon>Hexapoda</taxon>
        <taxon>Insecta</taxon>
        <taxon>Pterygota</taxon>
        <taxon>Neoptera</taxon>
        <taxon>Endopterygota</taxon>
        <taxon>Hymenoptera</taxon>
        <taxon>Apocrita</taxon>
        <taxon>Ichneumonoidea</taxon>
        <taxon>Braconidae</taxon>
        <taxon>Braconinae</taxon>
        <taxon>Bracon</taxon>
    </lineage>
</organism>
<name>A0A6V7LAS0_9HYME</name>
<gene>
    <name evidence="1" type="ORF">BBRV_LOCUS99273</name>
</gene>
<accession>A0A6V7LAS0</accession>
<reference evidence="1" key="1">
    <citation type="submission" date="2020-07" db="EMBL/GenBank/DDBJ databases">
        <authorList>
            <person name="Ferguson B K."/>
        </authorList>
    </citation>
    <scope>NUCLEOTIDE SEQUENCE</scope>
    <source>
        <strain evidence="1">L06</strain>
    </source>
</reference>
<dbReference type="AlphaFoldDB" id="A0A6V7LAS0"/>
<sequence length="106" mass="11986">MIERVPNMEGYPLSSVAYHMSQRIKKLTNTDHNSDSVTETEVDTIKMTILPPVGRVTIECAKLLRLFGIPTIKRCSNELGRIFETAKDVLSNWEKSNVVHKLNANT</sequence>
<proteinExistence type="predicted"/>
<protein>
    <submittedName>
        <fullName evidence="1">Uncharacterized protein</fullName>
    </submittedName>
</protein>
<dbReference type="EMBL" id="CADCXW020000339">
    <property type="protein sequence ID" value="CAD1572356.1"/>
    <property type="molecule type" value="Genomic_DNA"/>
</dbReference>